<accession>W9NLY1</accession>
<dbReference type="EMBL" id="JH650984">
    <property type="protein sequence ID" value="EXA33768.1"/>
    <property type="molecule type" value="Genomic_DNA"/>
</dbReference>
<dbReference type="AlphaFoldDB" id="W9NLY1"/>
<protein>
    <submittedName>
        <fullName evidence="2">Uncharacterized protein</fullName>
    </submittedName>
</protein>
<name>W9NLY1_FUSOX</name>
<reference evidence="2" key="1">
    <citation type="submission" date="2011-10" db="EMBL/GenBank/DDBJ databases">
        <title>The Genome Sequence of Fusarium oxysporum HDV247.</title>
        <authorList>
            <consortium name="The Broad Institute Genome Sequencing Platform"/>
            <person name="Ma L.-J."/>
            <person name="Gale L.R."/>
            <person name="Schwartz D.C."/>
            <person name="Zhou S."/>
            <person name="Corby-Kistler H."/>
            <person name="Young S.K."/>
            <person name="Zeng Q."/>
            <person name="Gargeya S."/>
            <person name="Fitzgerald M."/>
            <person name="Haas B."/>
            <person name="Abouelleil A."/>
            <person name="Alvarado L."/>
            <person name="Arachchi H.M."/>
            <person name="Berlin A."/>
            <person name="Brown A."/>
            <person name="Chapman S.B."/>
            <person name="Chen Z."/>
            <person name="Dunbar C."/>
            <person name="Freedman E."/>
            <person name="Gearin G."/>
            <person name="Goldberg J."/>
            <person name="Griggs A."/>
            <person name="Gujja S."/>
            <person name="Heiman D."/>
            <person name="Howarth C."/>
            <person name="Larson L."/>
            <person name="Lui A."/>
            <person name="MacDonald P.J.P."/>
            <person name="Montmayeur A."/>
            <person name="Murphy C."/>
            <person name="Neiman D."/>
            <person name="Pearson M."/>
            <person name="Priest M."/>
            <person name="Roberts A."/>
            <person name="Saif S."/>
            <person name="Shea T."/>
            <person name="Shenoy N."/>
            <person name="Sisk P."/>
            <person name="Stolte C."/>
            <person name="Sykes S."/>
            <person name="Wortman J."/>
            <person name="Nusbaum C."/>
            <person name="Birren B."/>
        </authorList>
    </citation>
    <scope>NUCLEOTIDE SEQUENCE [LARGE SCALE GENOMIC DNA]</scope>
    <source>
        <strain evidence="2">HDV247</strain>
    </source>
</reference>
<sequence length="451" mass="51709">MHPEIDSWKSDMKGRYEEQKKRHPEYGRNALIIHALTRDYAIEGKILKHAIRVASWQPPNGIKGHLESLNETALAHPLGEMLDGRFYGLIVAFTYHLDPELNYNRMSTADFRHVVDIFQNSMWNPMIGDVDRYPGKVFSALLMPDRATTGYITKDGEPVGGDCNNRLGTHEPIVEVNIPTMINFRQTCWHTYSGEEGSALRQLCVIGMTWDSFLLGPLLLELPWIGRNALISDVHAARHQWPARRWVASYAKFLTGAVCLGYKCFSTAELNLADGMLIFHAFGAQISPLHLVAYDEFMYGLAKADKTELDCSKKEFLKLWNELQEGKTKILNEEQEHKDFNFANAASPYDGPTNTESVLTKETSKAFLHIRQIFQDPGVSKSDADRWIPLLFVTEKLRFKYEGDLWPDDMEDLFSDLATHISNGPKKDTRKKFPKEEFEQFMKLLRPYLEK</sequence>
<dbReference type="Proteomes" id="UP000030751">
    <property type="component" value="Unassembled WGS sequence"/>
</dbReference>
<gene>
    <name evidence="2" type="ORF">FOVG_15068</name>
</gene>
<dbReference type="HOGENOM" id="CLU_756583_0_0_1"/>
<proteinExistence type="predicted"/>
<evidence type="ECO:0000256" key="1">
    <source>
        <dbReference type="SAM" id="MobiDB-lite"/>
    </source>
</evidence>
<feature type="region of interest" description="Disordered" evidence="1">
    <location>
        <begin position="1"/>
        <end position="21"/>
    </location>
</feature>
<dbReference type="OrthoDB" id="437457at2759"/>
<organism evidence="2">
    <name type="scientific">Fusarium oxysporum f. sp. pisi HDV247</name>
    <dbReference type="NCBI Taxonomy" id="1080344"/>
    <lineage>
        <taxon>Eukaryota</taxon>
        <taxon>Fungi</taxon>
        <taxon>Dikarya</taxon>
        <taxon>Ascomycota</taxon>
        <taxon>Pezizomycotina</taxon>
        <taxon>Sordariomycetes</taxon>
        <taxon>Hypocreomycetidae</taxon>
        <taxon>Hypocreales</taxon>
        <taxon>Nectriaceae</taxon>
        <taxon>Fusarium</taxon>
        <taxon>Fusarium oxysporum species complex</taxon>
    </lineage>
</organism>
<evidence type="ECO:0000313" key="2">
    <source>
        <dbReference type="EMBL" id="EXA33768.1"/>
    </source>
</evidence>
<reference evidence="2" key="2">
    <citation type="submission" date="2012-05" db="EMBL/GenBank/DDBJ databases">
        <title>Annotation of the Genome Sequence of Fusarium oxysporum HDV247.</title>
        <authorList>
            <consortium name="The Broad Institute Genomics Platform"/>
            <person name="Ma L.-J."/>
            <person name="Corby-Kistler H."/>
            <person name="Broz K."/>
            <person name="Gale L.R."/>
            <person name="Jonkers W."/>
            <person name="O'Donnell K."/>
            <person name="Ploetz R."/>
            <person name="Steinberg C."/>
            <person name="Schwartz D.C."/>
            <person name="VanEtten H."/>
            <person name="Zhou S."/>
            <person name="Young S.K."/>
            <person name="Zeng Q."/>
            <person name="Gargeya S."/>
            <person name="Fitzgerald M."/>
            <person name="Abouelleil A."/>
            <person name="Alvarado L."/>
            <person name="Chapman S.B."/>
            <person name="Gainer-Dewar J."/>
            <person name="Goldberg J."/>
            <person name="Griggs A."/>
            <person name="Gujja S."/>
            <person name="Hansen M."/>
            <person name="Howarth C."/>
            <person name="Imamovic A."/>
            <person name="Ireland A."/>
            <person name="Larimer J."/>
            <person name="McCowan C."/>
            <person name="Murphy C."/>
            <person name="Pearson M."/>
            <person name="Poon T.W."/>
            <person name="Priest M."/>
            <person name="Roberts A."/>
            <person name="Saif S."/>
            <person name="Shea T."/>
            <person name="Sykes S."/>
            <person name="Wortman J."/>
            <person name="Nusbaum C."/>
            <person name="Birren B."/>
        </authorList>
    </citation>
    <scope>NUCLEOTIDE SEQUENCE</scope>
    <source>
        <strain evidence="2">HDV247</strain>
    </source>
</reference>